<dbReference type="AlphaFoldDB" id="A0A0A2G1U4"/>
<feature type="transmembrane region" description="Helical" evidence="1">
    <location>
        <begin position="225"/>
        <end position="241"/>
    </location>
</feature>
<evidence type="ECO:0000256" key="1">
    <source>
        <dbReference type="SAM" id="Phobius"/>
    </source>
</evidence>
<evidence type="ECO:0000313" key="3">
    <source>
        <dbReference type="Proteomes" id="UP000030134"/>
    </source>
</evidence>
<organism evidence="2 3">
    <name type="scientific">Porphyromonas gingivicanis</name>
    <dbReference type="NCBI Taxonomy" id="266762"/>
    <lineage>
        <taxon>Bacteria</taxon>
        <taxon>Pseudomonadati</taxon>
        <taxon>Bacteroidota</taxon>
        <taxon>Bacteroidia</taxon>
        <taxon>Bacteroidales</taxon>
        <taxon>Porphyromonadaceae</taxon>
        <taxon>Porphyromonas</taxon>
    </lineage>
</organism>
<accession>A0A0A2G1U4</accession>
<name>A0A0A2G1U4_9PORP</name>
<dbReference type="Proteomes" id="UP000030134">
    <property type="component" value="Unassembled WGS sequence"/>
</dbReference>
<dbReference type="OrthoDB" id="597398at2"/>
<feature type="transmembrane region" description="Helical" evidence="1">
    <location>
        <begin position="70"/>
        <end position="92"/>
    </location>
</feature>
<reference evidence="2 3" key="1">
    <citation type="submission" date="2014-08" db="EMBL/GenBank/DDBJ databases">
        <title>Porphyromonas gingivicanis strain:COT-022_OH1391 Genome sequencing.</title>
        <authorList>
            <person name="Wallis C."/>
            <person name="Deusch O."/>
            <person name="O'Flynn C."/>
            <person name="Davis I."/>
            <person name="Jospin G."/>
            <person name="Darling A.E."/>
            <person name="Coil D.A."/>
            <person name="Alexiev A."/>
            <person name="Horsfall A."/>
            <person name="Kirkwood N."/>
            <person name="Harris S."/>
            <person name="Eisen J.A."/>
        </authorList>
    </citation>
    <scope>NUCLEOTIDE SEQUENCE [LARGE SCALE GENOMIC DNA]</scope>
    <source>
        <strain evidence="3">COT-022 OH1391</strain>
    </source>
</reference>
<dbReference type="EMBL" id="JQZW01000015">
    <property type="protein sequence ID" value="KGN97258.1"/>
    <property type="molecule type" value="Genomic_DNA"/>
</dbReference>
<keyword evidence="1" id="KW-0812">Transmembrane</keyword>
<keyword evidence="1" id="KW-1133">Transmembrane helix</keyword>
<protein>
    <submittedName>
        <fullName evidence="2">Membrane protein</fullName>
    </submittedName>
</protein>
<dbReference type="RefSeq" id="WP_036884904.1">
    <property type="nucleotide sequence ID" value="NZ_JQZW01000015.1"/>
</dbReference>
<feature type="transmembrane region" description="Helical" evidence="1">
    <location>
        <begin position="165"/>
        <end position="186"/>
    </location>
</feature>
<comment type="caution">
    <text evidence="2">The sequence shown here is derived from an EMBL/GenBank/DDBJ whole genome shotgun (WGS) entry which is preliminary data.</text>
</comment>
<keyword evidence="3" id="KW-1185">Reference proteome</keyword>
<keyword evidence="1" id="KW-0472">Membrane</keyword>
<gene>
    <name evidence="2" type="ORF">HQ36_07885</name>
</gene>
<feature type="transmembrane region" description="Helical" evidence="1">
    <location>
        <begin position="120"/>
        <end position="144"/>
    </location>
</feature>
<feature type="transmembrane region" description="Helical" evidence="1">
    <location>
        <begin position="12"/>
        <end position="37"/>
    </location>
</feature>
<sequence length="292" mass="34054">MESNTKRFNLHGVWAFLIVLFSMPLGHALMIVCEHLFGDDQLFIAAFIMGLIGLIVTLIGFYIKKTGPQTLLGFIGGLLFWTGWIEFGYVYIARRYGIEPLMEGGEIVTKPEYLLMPSSIGFWAMTMVGYLFNSRTGCTFLNWIQRRIVRKEGRSSFTPSLQNKSIVTFMELNILLWTFYLLLLYVYDQAFLGDRHPVTYIVAFGSLVWSLYLFMRLIRIQDMGAAIRYAIPTVIIFWNFVEILGRWDLFKEIWVHPLDYLLEMGLMLLSFVVLIVILYWSDKKRKTKQTKH</sequence>
<feature type="transmembrane region" description="Helical" evidence="1">
    <location>
        <begin position="198"/>
        <end position="218"/>
    </location>
</feature>
<dbReference type="eggNOG" id="ENOG502ZB22">
    <property type="taxonomic scope" value="Bacteria"/>
</dbReference>
<evidence type="ECO:0000313" key="2">
    <source>
        <dbReference type="EMBL" id="KGN97258.1"/>
    </source>
</evidence>
<feature type="transmembrane region" description="Helical" evidence="1">
    <location>
        <begin position="43"/>
        <end position="63"/>
    </location>
</feature>
<proteinExistence type="predicted"/>
<feature type="transmembrane region" description="Helical" evidence="1">
    <location>
        <begin position="261"/>
        <end position="281"/>
    </location>
</feature>